<keyword evidence="11" id="KW-1185">Reference proteome</keyword>
<dbReference type="OMA" id="FHEFNPV"/>
<dbReference type="SUPFAM" id="SSF53474">
    <property type="entry name" value="alpha/beta-Hydrolases"/>
    <property type="match status" value="1"/>
</dbReference>
<feature type="domain" description="AB hydrolase-1" evidence="9">
    <location>
        <begin position="107"/>
        <end position="395"/>
    </location>
</feature>
<evidence type="ECO:0000256" key="2">
    <source>
        <dbReference type="ARBA" id="ARBA00022729"/>
    </source>
</evidence>
<dbReference type="OrthoDB" id="9974421at2759"/>
<dbReference type="InterPro" id="IPR029058">
    <property type="entry name" value="AB_hydrolase_fold"/>
</dbReference>
<dbReference type="InterPro" id="IPR000073">
    <property type="entry name" value="AB_hydrolase_1"/>
</dbReference>
<dbReference type="SMR" id="B4Q9C6"/>
<dbReference type="ESTHER" id="drosi-b4q9c6">
    <property type="family name" value="Acidic_Lipase"/>
</dbReference>
<comment type="similarity">
    <text evidence="1">Belongs to the AB hydrolase superfamily. Lipase family.</text>
</comment>
<evidence type="ECO:0000256" key="7">
    <source>
        <dbReference type="PIRSR" id="PIRSR000862-1"/>
    </source>
</evidence>
<evidence type="ECO:0000313" key="11">
    <source>
        <dbReference type="Proteomes" id="UP000000304"/>
    </source>
</evidence>
<evidence type="ECO:0000256" key="4">
    <source>
        <dbReference type="ARBA" id="ARBA00022963"/>
    </source>
</evidence>
<gene>
    <name evidence="10" type="primary">Dsim\GD23714</name>
    <name evidence="10" type="ORF">Dsim_GD23714</name>
</gene>
<keyword evidence="3" id="KW-0378">Hydrolase</keyword>
<feature type="chain" id="PRO_5002823247" evidence="8">
    <location>
        <begin position="23"/>
        <end position="447"/>
    </location>
</feature>
<accession>B4Q9C6</accession>
<dbReference type="GO" id="GO:0016042">
    <property type="term" value="P:lipid catabolic process"/>
    <property type="evidence" value="ECO:0007669"/>
    <property type="project" value="UniProtKB-KW"/>
</dbReference>
<dbReference type="Pfam" id="PF00561">
    <property type="entry name" value="Abhydrolase_1"/>
    <property type="match status" value="1"/>
</dbReference>
<feature type="signal peptide" evidence="8">
    <location>
        <begin position="1"/>
        <end position="22"/>
    </location>
</feature>
<dbReference type="AlphaFoldDB" id="B4Q9C6"/>
<dbReference type="EMBL" id="CM000361">
    <property type="protein sequence ID" value="EDX04568.1"/>
    <property type="molecule type" value="Genomic_DNA"/>
</dbReference>
<evidence type="ECO:0000256" key="3">
    <source>
        <dbReference type="ARBA" id="ARBA00022801"/>
    </source>
</evidence>
<feature type="active site" description="Charge relay system" evidence="7">
    <location>
        <position position="372"/>
    </location>
</feature>
<dbReference type="PIRSF" id="PIRSF000862">
    <property type="entry name" value="Steryl_ester_lip"/>
    <property type="match status" value="1"/>
</dbReference>
<proteinExistence type="inferred from homology"/>
<dbReference type="PANTHER" id="PTHR11005">
    <property type="entry name" value="LYSOSOMAL ACID LIPASE-RELATED"/>
    <property type="match status" value="1"/>
</dbReference>
<dbReference type="MEROPS" id="S33.A89"/>
<evidence type="ECO:0000256" key="1">
    <source>
        <dbReference type="ARBA" id="ARBA00010701"/>
    </source>
</evidence>
<evidence type="ECO:0000313" key="10">
    <source>
        <dbReference type="EMBL" id="EDX04568.1"/>
    </source>
</evidence>
<dbReference type="Proteomes" id="UP000000304">
    <property type="component" value="Chromosome 2L"/>
</dbReference>
<dbReference type="FunFam" id="3.40.50.1820:FF:000021">
    <property type="entry name" value="Lipase"/>
    <property type="match status" value="1"/>
</dbReference>
<evidence type="ECO:0000256" key="8">
    <source>
        <dbReference type="SAM" id="SignalP"/>
    </source>
</evidence>
<dbReference type="InterPro" id="IPR025483">
    <property type="entry name" value="Lipase_euk"/>
</dbReference>
<evidence type="ECO:0000259" key="9">
    <source>
        <dbReference type="Pfam" id="PF00561"/>
    </source>
</evidence>
<feature type="active site" description="Charge relay system" evidence="7">
    <location>
        <position position="403"/>
    </location>
</feature>
<reference evidence="10 11" key="1">
    <citation type="journal article" date="2007" name="Nature">
        <title>Evolution of genes and genomes on the Drosophila phylogeny.</title>
        <authorList>
            <consortium name="Drosophila 12 Genomes Consortium"/>
            <person name="Clark A.G."/>
            <person name="Eisen M.B."/>
            <person name="Smith D.R."/>
            <person name="Bergman C.M."/>
            <person name="Oliver B."/>
            <person name="Markow T.A."/>
            <person name="Kaufman T.C."/>
            <person name="Kellis M."/>
            <person name="Gelbart W."/>
            <person name="Iyer V.N."/>
            <person name="Pollard D.A."/>
            <person name="Sackton T.B."/>
            <person name="Larracuente A.M."/>
            <person name="Singh N.D."/>
            <person name="Abad J.P."/>
            <person name="Abt D.N."/>
            <person name="Adryan B."/>
            <person name="Aguade M."/>
            <person name="Akashi H."/>
            <person name="Anderson W.W."/>
            <person name="Aquadro C.F."/>
            <person name="Ardell D.H."/>
            <person name="Arguello R."/>
            <person name="Artieri C.G."/>
            <person name="Barbash D.A."/>
            <person name="Barker D."/>
            <person name="Barsanti P."/>
            <person name="Batterham P."/>
            <person name="Batzoglou S."/>
            <person name="Begun D."/>
            <person name="Bhutkar A."/>
            <person name="Blanco E."/>
            <person name="Bosak S.A."/>
            <person name="Bradley R.K."/>
            <person name="Brand A.D."/>
            <person name="Brent M.R."/>
            <person name="Brooks A.N."/>
            <person name="Brown R.H."/>
            <person name="Butlin R.K."/>
            <person name="Caggese C."/>
            <person name="Calvi B.R."/>
            <person name="Bernardo de Carvalho A."/>
            <person name="Caspi A."/>
            <person name="Castrezana S."/>
            <person name="Celniker S.E."/>
            <person name="Chang J.L."/>
            <person name="Chapple C."/>
            <person name="Chatterji S."/>
            <person name="Chinwalla A."/>
            <person name="Civetta A."/>
            <person name="Clifton S.W."/>
            <person name="Comeron J.M."/>
            <person name="Costello J.C."/>
            <person name="Coyne J.A."/>
            <person name="Daub J."/>
            <person name="David R.G."/>
            <person name="Delcher A.L."/>
            <person name="Delehaunty K."/>
            <person name="Do C.B."/>
            <person name="Ebling H."/>
            <person name="Edwards K."/>
            <person name="Eickbush T."/>
            <person name="Evans J.D."/>
            <person name="Filipski A."/>
            <person name="Findeiss S."/>
            <person name="Freyhult E."/>
            <person name="Fulton L."/>
            <person name="Fulton R."/>
            <person name="Garcia A.C."/>
            <person name="Gardiner A."/>
            <person name="Garfield D.A."/>
            <person name="Garvin B.E."/>
            <person name="Gibson G."/>
            <person name="Gilbert D."/>
            <person name="Gnerre S."/>
            <person name="Godfrey J."/>
            <person name="Good R."/>
            <person name="Gotea V."/>
            <person name="Gravely B."/>
            <person name="Greenberg A.J."/>
            <person name="Griffiths-Jones S."/>
            <person name="Gross S."/>
            <person name="Guigo R."/>
            <person name="Gustafson E.A."/>
            <person name="Haerty W."/>
            <person name="Hahn M.W."/>
            <person name="Halligan D.L."/>
            <person name="Halpern A.L."/>
            <person name="Halter G.M."/>
            <person name="Han M.V."/>
            <person name="Heger A."/>
            <person name="Hillier L."/>
            <person name="Hinrichs A.S."/>
            <person name="Holmes I."/>
            <person name="Hoskins R.A."/>
            <person name="Hubisz M.J."/>
            <person name="Hultmark D."/>
            <person name="Huntley M.A."/>
            <person name="Jaffe D.B."/>
            <person name="Jagadeeshan S."/>
            <person name="Jeck W.R."/>
            <person name="Johnson J."/>
            <person name="Jones C.D."/>
            <person name="Jordan W.C."/>
            <person name="Karpen G.H."/>
            <person name="Kataoka E."/>
            <person name="Keightley P.D."/>
            <person name="Kheradpour P."/>
            <person name="Kirkness E.F."/>
            <person name="Koerich L.B."/>
            <person name="Kristiansen K."/>
            <person name="Kudrna D."/>
            <person name="Kulathinal R.J."/>
            <person name="Kumar S."/>
            <person name="Kwok R."/>
            <person name="Lander E."/>
            <person name="Langley C.H."/>
            <person name="Lapoint R."/>
            <person name="Lazzaro B.P."/>
            <person name="Lee S.J."/>
            <person name="Levesque L."/>
            <person name="Li R."/>
            <person name="Lin C.F."/>
            <person name="Lin M.F."/>
            <person name="Lindblad-Toh K."/>
            <person name="Llopart A."/>
            <person name="Long M."/>
            <person name="Low L."/>
            <person name="Lozovsky E."/>
            <person name="Lu J."/>
            <person name="Luo M."/>
            <person name="Machado C.A."/>
            <person name="Makalowski W."/>
            <person name="Marzo M."/>
            <person name="Matsuda M."/>
            <person name="Matzkin L."/>
            <person name="McAllister B."/>
            <person name="McBride C.S."/>
            <person name="McKernan B."/>
            <person name="McKernan K."/>
            <person name="Mendez-Lago M."/>
            <person name="Minx P."/>
            <person name="Mollenhauer M.U."/>
            <person name="Montooth K."/>
            <person name="Mount S.M."/>
            <person name="Mu X."/>
            <person name="Myers E."/>
            <person name="Negre B."/>
            <person name="Newfeld S."/>
            <person name="Nielsen R."/>
            <person name="Noor M.A."/>
            <person name="O'Grady P."/>
            <person name="Pachter L."/>
            <person name="Papaceit M."/>
            <person name="Parisi M.J."/>
            <person name="Parisi M."/>
            <person name="Parts L."/>
            <person name="Pedersen J.S."/>
            <person name="Pesole G."/>
            <person name="Phillippy A.M."/>
            <person name="Ponting C.P."/>
            <person name="Pop M."/>
            <person name="Porcelli D."/>
            <person name="Powell J.R."/>
            <person name="Prohaska S."/>
            <person name="Pruitt K."/>
            <person name="Puig M."/>
            <person name="Quesneville H."/>
            <person name="Ram K.R."/>
            <person name="Rand D."/>
            <person name="Rasmussen M.D."/>
            <person name="Reed L.K."/>
            <person name="Reenan R."/>
            <person name="Reily A."/>
            <person name="Remington K.A."/>
            <person name="Rieger T.T."/>
            <person name="Ritchie M.G."/>
            <person name="Robin C."/>
            <person name="Rogers Y.H."/>
            <person name="Rohde C."/>
            <person name="Rozas J."/>
            <person name="Rubenfield M.J."/>
            <person name="Ruiz A."/>
            <person name="Russo S."/>
            <person name="Salzberg S.L."/>
            <person name="Sanchez-Gracia A."/>
            <person name="Saranga D.J."/>
            <person name="Sato H."/>
            <person name="Schaeffer S.W."/>
            <person name="Schatz M.C."/>
            <person name="Schlenke T."/>
            <person name="Schwartz R."/>
            <person name="Segarra C."/>
            <person name="Singh R.S."/>
            <person name="Sirot L."/>
            <person name="Sirota M."/>
            <person name="Sisneros N.B."/>
            <person name="Smith C.D."/>
            <person name="Smith T.F."/>
            <person name="Spieth J."/>
            <person name="Stage D.E."/>
            <person name="Stark A."/>
            <person name="Stephan W."/>
            <person name="Strausberg R.L."/>
            <person name="Strempel S."/>
            <person name="Sturgill D."/>
            <person name="Sutton G."/>
            <person name="Sutton G.G."/>
            <person name="Tao W."/>
            <person name="Teichmann S."/>
            <person name="Tobari Y.N."/>
            <person name="Tomimura Y."/>
            <person name="Tsolas J.M."/>
            <person name="Valente V.L."/>
            <person name="Venter E."/>
            <person name="Venter J.C."/>
            <person name="Vicario S."/>
            <person name="Vieira F.G."/>
            <person name="Vilella A.J."/>
            <person name="Villasante A."/>
            <person name="Walenz B."/>
            <person name="Wang J."/>
            <person name="Wasserman M."/>
            <person name="Watts T."/>
            <person name="Wilson D."/>
            <person name="Wilson R.K."/>
            <person name="Wing R.A."/>
            <person name="Wolfner M.F."/>
            <person name="Wong A."/>
            <person name="Wong G.K."/>
            <person name="Wu C.I."/>
            <person name="Wu G."/>
            <person name="Yamamoto D."/>
            <person name="Yang H.P."/>
            <person name="Yang S.P."/>
            <person name="Yorke J.A."/>
            <person name="Yoshida K."/>
            <person name="Zdobnov E."/>
            <person name="Zhang P."/>
            <person name="Zhang Y."/>
            <person name="Zimin A.V."/>
            <person name="Baldwin J."/>
            <person name="Abdouelleil A."/>
            <person name="Abdulkadir J."/>
            <person name="Abebe A."/>
            <person name="Abera B."/>
            <person name="Abreu J."/>
            <person name="Acer S.C."/>
            <person name="Aftuck L."/>
            <person name="Alexander A."/>
            <person name="An P."/>
            <person name="Anderson E."/>
            <person name="Anderson S."/>
            <person name="Arachi H."/>
            <person name="Azer M."/>
            <person name="Bachantsang P."/>
            <person name="Barry A."/>
            <person name="Bayul T."/>
            <person name="Berlin A."/>
            <person name="Bessette D."/>
            <person name="Bloom T."/>
            <person name="Blye J."/>
            <person name="Boguslavskiy L."/>
            <person name="Bonnet C."/>
            <person name="Boukhgalter B."/>
            <person name="Bourzgui I."/>
            <person name="Brown A."/>
            <person name="Cahill P."/>
            <person name="Channer S."/>
            <person name="Cheshatsang Y."/>
            <person name="Chuda L."/>
            <person name="Citroen M."/>
            <person name="Collymore A."/>
            <person name="Cooke P."/>
            <person name="Costello M."/>
            <person name="D'Aco K."/>
            <person name="Daza R."/>
            <person name="De Haan G."/>
            <person name="DeGray S."/>
            <person name="DeMaso C."/>
            <person name="Dhargay N."/>
            <person name="Dooley K."/>
            <person name="Dooley E."/>
            <person name="Doricent M."/>
            <person name="Dorje P."/>
            <person name="Dorjee K."/>
            <person name="Dupes A."/>
            <person name="Elong R."/>
            <person name="Falk J."/>
            <person name="Farina A."/>
            <person name="Faro S."/>
            <person name="Ferguson D."/>
            <person name="Fisher S."/>
            <person name="Foley C.D."/>
            <person name="Franke A."/>
            <person name="Friedrich D."/>
            <person name="Gadbois L."/>
            <person name="Gearin G."/>
            <person name="Gearin C.R."/>
            <person name="Giannoukos G."/>
            <person name="Goode T."/>
            <person name="Graham J."/>
            <person name="Grandbois E."/>
            <person name="Grewal S."/>
            <person name="Gyaltsen K."/>
            <person name="Hafez N."/>
            <person name="Hagos B."/>
            <person name="Hall J."/>
            <person name="Henson C."/>
            <person name="Hollinger A."/>
            <person name="Honan T."/>
            <person name="Huard M.D."/>
            <person name="Hughes L."/>
            <person name="Hurhula B."/>
            <person name="Husby M.E."/>
            <person name="Kamat A."/>
            <person name="Kanga B."/>
            <person name="Kashin S."/>
            <person name="Khazanovich D."/>
            <person name="Kisner P."/>
            <person name="Lance K."/>
            <person name="Lara M."/>
            <person name="Lee W."/>
            <person name="Lennon N."/>
            <person name="Letendre F."/>
            <person name="LeVine R."/>
            <person name="Lipovsky A."/>
            <person name="Liu X."/>
            <person name="Liu J."/>
            <person name="Liu S."/>
            <person name="Lokyitsang T."/>
            <person name="Lokyitsang Y."/>
            <person name="Lubonja R."/>
            <person name="Lui A."/>
            <person name="MacDonald P."/>
            <person name="Magnisalis V."/>
            <person name="Maru K."/>
            <person name="Matthews C."/>
            <person name="McCusker W."/>
            <person name="McDonough S."/>
            <person name="Mehta T."/>
            <person name="Meldrim J."/>
            <person name="Meneus L."/>
            <person name="Mihai O."/>
            <person name="Mihalev A."/>
            <person name="Mihova T."/>
            <person name="Mittelman R."/>
            <person name="Mlenga V."/>
            <person name="Montmayeur A."/>
            <person name="Mulrain L."/>
            <person name="Navidi A."/>
            <person name="Naylor J."/>
            <person name="Negash T."/>
            <person name="Nguyen T."/>
            <person name="Nguyen N."/>
            <person name="Nicol R."/>
            <person name="Norbu C."/>
            <person name="Norbu N."/>
            <person name="Novod N."/>
            <person name="O'Neill B."/>
            <person name="Osman S."/>
            <person name="Markiewicz E."/>
            <person name="Oyono O.L."/>
            <person name="Patti C."/>
            <person name="Phunkhang P."/>
            <person name="Pierre F."/>
            <person name="Priest M."/>
            <person name="Raghuraman S."/>
            <person name="Rege F."/>
            <person name="Reyes R."/>
            <person name="Rise C."/>
            <person name="Rogov P."/>
            <person name="Ross K."/>
            <person name="Ryan E."/>
            <person name="Settipalli S."/>
            <person name="Shea T."/>
            <person name="Sherpa N."/>
            <person name="Shi L."/>
            <person name="Shih D."/>
            <person name="Sparrow T."/>
            <person name="Spaulding J."/>
            <person name="Stalker J."/>
            <person name="Stange-Thomann N."/>
            <person name="Stavropoulos S."/>
            <person name="Stone C."/>
            <person name="Strader C."/>
            <person name="Tesfaye S."/>
            <person name="Thomson T."/>
            <person name="Thoulutsang Y."/>
            <person name="Thoulutsang D."/>
            <person name="Topham K."/>
            <person name="Topping I."/>
            <person name="Tsamla T."/>
            <person name="Vassiliev H."/>
            <person name="Vo A."/>
            <person name="Wangchuk T."/>
            <person name="Wangdi T."/>
            <person name="Weiand M."/>
            <person name="Wilkinson J."/>
            <person name="Wilson A."/>
            <person name="Yadav S."/>
            <person name="Young G."/>
            <person name="Yu Q."/>
            <person name="Zembek L."/>
            <person name="Zhong D."/>
            <person name="Zimmer A."/>
            <person name="Zwirko Z."/>
            <person name="Jaffe D.B."/>
            <person name="Alvarez P."/>
            <person name="Brockman W."/>
            <person name="Butler J."/>
            <person name="Chin C."/>
            <person name="Gnerre S."/>
            <person name="Grabherr M."/>
            <person name="Kleber M."/>
            <person name="Mauceli E."/>
            <person name="MacCallum I."/>
        </authorList>
    </citation>
    <scope>NUCLEOTIDE SEQUENCE [LARGE SCALE GENOMIC DNA]</scope>
    <source>
        <strain evidence="11">white501</strain>
    </source>
</reference>
<name>B4Q9C6_DROSI</name>
<dbReference type="HOGENOM" id="CLU_010974_0_3_1"/>
<dbReference type="Gene3D" id="3.40.50.1820">
    <property type="entry name" value="alpha/beta hydrolase"/>
    <property type="match status" value="1"/>
</dbReference>
<dbReference type="PhylomeDB" id="B4Q9C6"/>
<dbReference type="GO" id="GO:0016788">
    <property type="term" value="F:hydrolase activity, acting on ester bonds"/>
    <property type="evidence" value="ECO:0007669"/>
    <property type="project" value="InterPro"/>
</dbReference>
<dbReference type="STRING" id="7240.B4Q9C6"/>
<keyword evidence="2 8" id="KW-0732">Signal</keyword>
<protein>
    <submittedName>
        <fullName evidence="10">GD23714</fullName>
    </submittedName>
</protein>
<keyword evidence="6" id="KW-0325">Glycoprotein</keyword>
<evidence type="ECO:0000256" key="5">
    <source>
        <dbReference type="ARBA" id="ARBA00023098"/>
    </source>
</evidence>
<keyword evidence="4" id="KW-0442">Lipid degradation</keyword>
<evidence type="ECO:0000256" key="6">
    <source>
        <dbReference type="ARBA" id="ARBA00023180"/>
    </source>
</evidence>
<organism evidence="10 11">
    <name type="scientific">Drosophila simulans</name>
    <name type="common">Fruit fly</name>
    <dbReference type="NCBI Taxonomy" id="7240"/>
    <lineage>
        <taxon>Eukaryota</taxon>
        <taxon>Metazoa</taxon>
        <taxon>Ecdysozoa</taxon>
        <taxon>Arthropoda</taxon>
        <taxon>Hexapoda</taxon>
        <taxon>Insecta</taxon>
        <taxon>Pterygota</taxon>
        <taxon>Neoptera</taxon>
        <taxon>Endopterygota</taxon>
        <taxon>Diptera</taxon>
        <taxon>Brachycera</taxon>
        <taxon>Muscomorpha</taxon>
        <taxon>Ephydroidea</taxon>
        <taxon>Drosophilidae</taxon>
        <taxon>Drosophila</taxon>
        <taxon>Sophophora</taxon>
    </lineage>
</organism>
<sequence length="447" mass="50512">MSAKLLIAALSLCLLQSGLVQGISLSLGDITLFNVNFKTPTFLGRSVAVDSNVRLENDVDPNIQEDSHLNTIQLISKYGYPAENYTVQSDDGYLLGLFRIARPGALPVLLVHGLLDSSDTWVMMGPASSLGYMLYEQGYDVWMANVRGNTYSKRHVRYSAEDSDFWNFSFHEMGVYDLPAIIDFVLMQSGFGQLHYIGHSQGSTIFWILASERPNYMEKIVMMQALAPVAFLTHCRSPIVNLVASQDTAVASFLSSAGYNEFLPSNSVIDQFKRYACRDIISSSVCQSLFITLFGFDGQQVNQTMLPIVVGHTPAGASIRQMHHYGQLRNSGKFQQFDYGLLNFLHYGSLSPPPYELEKVKAKVAIYYAKNDWLAPPEDVDMLFNRLPNVVEKYLVPNENFNHFDLVWGRDAKRILWYRMLRVMQSVVPYSYHNDIDSITAVFVNRF</sequence>
<keyword evidence="5" id="KW-0443">Lipid metabolism</keyword>
<feature type="active site" description="Nucleophile" evidence="7">
    <location>
        <position position="200"/>
    </location>
</feature>